<evidence type="ECO:0000313" key="18">
    <source>
        <dbReference type="Proteomes" id="UP000306102"/>
    </source>
</evidence>
<evidence type="ECO:0000256" key="1">
    <source>
        <dbReference type="ARBA" id="ARBA00004123"/>
    </source>
</evidence>
<keyword evidence="6" id="KW-0808">Transferase</keyword>
<dbReference type="PANTHER" id="PTHR31650:SF34">
    <property type="entry name" value="O-ACYLTRANSFERASE WSD1-LIKE ISOFORM X1"/>
    <property type="match status" value="1"/>
</dbReference>
<accession>A0A4S4DNW1</accession>
<evidence type="ECO:0000256" key="6">
    <source>
        <dbReference type="ARBA" id="ARBA00022679"/>
    </source>
</evidence>
<evidence type="ECO:0000259" key="16">
    <source>
        <dbReference type="PROSITE" id="PS51294"/>
    </source>
</evidence>
<comment type="similarity">
    <text evidence="12">In the N-terminal section; belongs to the long-chain O-acyltransferase family.</text>
</comment>
<sequence>MECEREVSEVSVPVSPSGQYLNSSVLSLSILAVLESEIPIDDSQTMSLLKNVFLPINPRFSSIMVEGKKGVKKWKRVEVKLEDHINVPRFAEGMSLEFYDKNFNDYLSKISLDQFPHNQPLWEIHIIKYPTSNAAGNVIFKLHHALGDGFSLMGALLSCLQRADNPAIPLTFPSRQSNSKKECKTTSIFKCVPKIFTRVINTVQDFGWSYMKSRFVEDDRSPIRSGEGGFRATTITTLTFSLDCVKQIKAKLKVTINDVITGIIFLGTRLYMEETSHESGKASSTALVLFNTRAIGGYKSISEMVKPNAEMPWGNRFTFLQVPIPKLANAGDAADESSSNPLRFVMKAHHLIKRKRNSAAVYLIGTMLDTLRKLRGPEATARYLHSTLKNSSLGISNLIGPVEPMTLANYPVRGLYFTVNGGPEDLSITVVSYVEKLRVAVRMDKSFIDPQKFNSCIEKAFDMIFRAAVESTSPAISSTKETLIRNIGISNNKNLHVQFSKTHQEDEKLITHISSHGHGCWSSVPKLAGLQRCEKSCRLRWINYLRPDLKRGSFTEQEERIIIDVHRILGNRWAQIAKHLPGRTDNEVKNFWNSCIKKKLISLGLDPNTHNLLSPHQTTTNLFRCCFQCLALNGLFSPFCLTICSLIFS</sequence>
<feature type="domain" description="HTH myb-type" evidence="16">
    <location>
        <begin position="502"/>
        <end position="545"/>
    </location>
</feature>
<dbReference type="InterPro" id="IPR045034">
    <property type="entry name" value="O-acyltransferase_WSD1-like"/>
</dbReference>
<evidence type="ECO:0000256" key="3">
    <source>
        <dbReference type="ARBA" id="ARBA00004586"/>
    </source>
</evidence>
<dbReference type="GO" id="GO:0019432">
    <property type="term" value="P:triglyceride biosynthetic process"/>
    <property type="evidence" value="ECO:0007669"/>
    <property type="project" value="UniProtKB-UniPathway"/>
</dbReference>
<keyword evidence="10" id="KW-0539">Nucleus</keyword>
<dbReference type="PROSITE" id="PS50090">
    <property type="entry name" value="MYB_LIKE"/>
    <property type="match status" value="2"/>
</dbReference>
<dbReference type="GO" id="GO:0005789">
    <property type="term" value="C:endoplasmic reticulum membrane"/>
    <property type="evidence" value="ECO:0007669"/>
    <property type="project" value="UniProtKB-SubCell"/>
</dbReference>
<protein>
    <submittedName>
        <fullName evidence="17">Uncharacterized protein</fullName>
    </submittedName>
</protein>
<keyword evidence="7" id="KW-0677">Repeat</keyword>
<dbReference type="GO" id="GO:0005634">
    <property type="term" value="C:nucleus"/>
    <property type="evidence" value="ECO:0007669"/>
    <property type="project" value="UniProtKB-SubCell"/>
</dbReference>
<keyword evidence="8" id="KW-0256">Endoplasmic reticulum</keyword>
<comment type="pathway">
    <text evidence="5">Lipid metabolism.</text>
</comment>
<evidence type="ECO:0000313" key="17">
    <source>
        <dbReference type="EMBL" id="THG04709.1"/>
    </source>
</evidence>
<dbReference type="Gene3D" id="1.10.10.60">
    <property type="entry name" value="Homeodomain-like"/>
    <property type="match status" value="2"/>
</dbReference>
<dbReference type="InterPro" id="IPR009721">
    <property type="entry name" value="O-acyltransferase_WSD1_C"/>
</dbReference>
<evidence type="ECO:0000256" key="8">
    <source>
        <dbReference type="ARBA" id="ARBA00022824"/>
    </source>
</evidence>
<dbReference type="GO" id="GO:0005886">
    <property type="term" value="C:plasma membrane"/>
    <property type="evidence" value="ECO:0007669"/>
    <property type="project" value="UniProtKB-SubCell"/>
</dbReference>
<organism evidence="17 18">
    <name type="scientific">Camellia sinensis var. sinensis</name>
    <name type="common">China tea</name>
    <dbReference type="NCBI Taxonomy" id="542762"/>
    <lineage>
        <taxon>Eukaryota</taxon>
        <taxon>Viridiplantae</taxon>
        <taxon>Streptophyta</taxon>
        <taxon>Embryophyta</taxon>
        <taxon>Tracheophyta</taxon>
        <taxon>Spermatophyta</taxon>
        <taxon>Magnoliopsida</taxon>
        <taxon>eudicotyledons</taxon>
        <taxon>Gunneridae</taxon>
        <taxon>Pentapetalae</taxon>
        <taxon>asterids</taxon>
        <taxon>Ericales</taxon>
        <taxon>Theaceae</taxon>
        <taxon>Camellia</taxon>
    </lineage>
</organism>
<evidence type="ECO:0000256" key="14">
    <source>
        <dbReference type="ARBA" id="ARBA00048109"/>
    </source>
</evidence>
<dbReference type="FunFam" id="1.10.10.60:FF:000140">
    <property type="entry name" value="Myb transcription factor"/>
    <property type="match status" value="1"/>
</dbReference>
<feature type="domain" description="Myb-like" evidence="15">
    <location>
        <begin position="546"/>
        <end position="596"/>
    </location>
</feature>
<dbReference type="SMART" id="SM00717">
    <property type="entry name" value="SANT"/>
    <property type="match status" value="2"/>
</dbReference>
<dbReference type="FunFam" id="1.10.10.60:FF:000001">
    <property type="entry name" value="MYB-related transcription factor"/>
    <property type="match status" value="1"/>
</dbReference>
<dbReference type="Pfam" id="PF06974">
    <property type="entry name" value="WS_DGAT_C"/>
    <property type="match status" value="1"/>
</dbReference>
<dbReference type="PANTHER" id="PTHR31650">
    <property type="entry name" value="O-ACYLTRANSFERASE (WSD1-LIKE) FAMILY PROTEIN"/>
    <property type="match status" value="1"/>
</dbReference>
<evidence type="ECO:0000256" key="4">
    <source>
        <dbReference type="ARBA" id="ARBA00004771"/>
    </source>
</evidence>
<evidence type="ECO:0000256" key="2">
    <source>
        <dbReference type="ARBA" id="ARBA00004162"/>
    </source>
</evidence>
<proteinExistence type="inferred from homology"/>
<comment type="catalytic activity">
    <reaction evidence="14">
        <text>an acyl-CoA + a 1,2-diacyl-sn-glycerol = a triacyl-sn-glycerol + CoA</text>
        <dbReference type="Rhea" id="RHEA:10868"/>
        <dbReference type="ChEBI" id="CHEBI:17815"/>
        <dbReference type="ChEBI" id="CHEBI:57287"/>
        <dbReference type="ChEBI" id="CHEBI:58342"/>
        <dbReference type="ChEBI" id="CHEBI:64615"/>
        <dbReference type="EC" id="2.3.1.20"/>
    </reaction>
</comment>
<evidence type="ECO:0000259" key="15">
    <source>
        <dbReference type="PROSITE" id="PS50090"/>
    </source>
</evidence>
<dbReference type="InterPro" id="IPR001005">
    <property type="entry name" value="SANT/Myb"/>
</dbReference>
<keyword evidence="18" id="KW-1185">Reference proteome</keyword>
<dbReference type="InterPro" id="IPR017930">
    <property type="entry name" value="Myb_dom"/>
</dbReference>
<comment type="subcellular location">
    <subcellularLocation>
        <location evidence="2">Cell membrane</location>
        <topology evidence="2">Single-pass membrane protein</topology>
    </subcellularLocation>
    <subcellularLocation>
        <location evidence="3">Endoplasmic reticulum membrane</location>
    </subcellularLocation>
    <subcellularLocation>
        <location evidence="1">Nucleus</location>
    </subcellularLocation>
</comment>
<dbReference type="InterPro" id="IPR004255">
    <property type="entry name" value="O-acyltransferase_WSD1_N"/>
</dbReference>
<dbReference type="AlphaFoldDB" id="A0A4S4DNW1"/>
<evidence type="ECO:0000256" key="10">
    <source>
        <dbReference type="ARBA" id="ARBA00023242"/>
    </source>
</evidence>
<comment type="caution">
    <text evidence="17">The sequence shown here is derived from an EMBL/GenBank/DDBJ whole genome shotgun (WGS) entry which is preliminary data.</text>
</comment>
<comment type="pathway">
    <text evidence="4">Glycerolipid metabolism; triacylglycerol biosynthesis.</text>
</comment>
<evidence type="ECO:0000256" key="5">
    <source>
        <dbReference type="ARBA" id="ARBA00005189"/>
    </source>
</evidence>
<comment type="catalytic activity">
    <reaction evidence="13">
        <text>a long chain fatty alcohol + a fatty acyl-CoA = a long-chain alcohol wax ester + CoA</text>
        <dbReference type="Rhea" id="RHEA:38443"/>
        <dbReference type="ChEBI" id="CHEBI:17135"/>
        <dbReference type="ChEBI" id="CHEBI:57287"/>
        <dbReference type="ChEBI" id="CHEBI:77636"/>
        <dbReference type="ChEBI" id="CHEBI:235323"/>
        <dbReference type="EC" id="2.3.1.75"/>
    </reaction>
</comment>
<feature type="domain" description="HTH myb-type" evidence="16">
    <location>
        <begin position="546"/>
        <end position="600"/>
    </location>
</feature>
<dbReference type="Pfam" id="PF00249">
    <property type="entry name" value="Myb_DNA-binding"/>
    <property type="match status" value="2"/>
</dbReference>
<dbReference type="InterPro" id="IPR009057">
    <property type="entry name" value="Homeodomain-like_sf"/>
</dbReference>
<keyword evidence="11" id="KW-0012">Acyltransferase</keyword>
<dbReference type="GO" id="GO:0047196">
    <property type="term" value="F:long-chain-alcohol O-fatty-acyltransferase activity"/>
    <property type="evidence" value="ECO:0007669"/>
    <property type="project" value="UniProtKB-EC"/>
</dbReference>
<keyword evidence="9" id="KW-0238">DNA-binding</keyword>
<evidence type="ECO:0000256" key="12">
    <source>
        <dbReference type="ARBA" id="ARBA00024360"/>
    </source>
</evidence>
<dbReference type="GO" id="GO:0004144">
    <property type="term" value="F:diacylglycerol O-acyltransferase activity"/>
    <property type="evidence" value="ECO:0007669"/>
    <property type="project" value="UniProtKB-EC"/>
</dbReference>
<dbReference type="CDD" id="cd00167">
    <property type="entry name" value="SANT"/>
    <property type="match status" value="2"/>
</dbReference>
<feature type="domain" description="Myb-like" evidence="15">
    <location>
        <begin position="502"/>
        <end position="545"/>
    </location>
</feature>
<dbReference type="PROSITE" id="PS51294">
    <property type="entry name" value="HTH_MYB"/>
    <property type="match status" value="2"/>
</dbReference>
<evidence type="ECO:0000256" key="13">
    <source>
        <dbReference type="ARBA" id="ARBA00047604"/>
    </source>
</evidence>
<dbReference type="GO" id="GO:0003677">
    <property type="term" value="F:DNA binding"/>
    <property type="evidence" value="ECO:0007669"/>
    <property type="project" value="UniProtKB-KW"/>
</dbReference>
<dbReference type="SUPFAM" id="SSF46689">
    <property type="entry name" value="Homeodomain-like"/>
    <property type="match status" value="1"/>
</dbReference>
<dbReference type="Pfam" id="PF03007">
    <property type="entry name" value="WS_DGAT_cat"/>
    <property type="match status" value="1"/>
</dbReference>
<name>A0A4S4DNW1_CAMSN</name>
<gene>
    <name evidence="17" type="ORF">TEA_002007</name>
</gene>
<dbReference type="Proteomes" id="UP000306102">
    <property type="component" value="Unassembled WGS sequence"/>
</dbReference>
<evidence type="ECO:0000256" key="11">
    <source>
        <dbReference type="ARBA" id="ARBA00023315"/>
    </source>
</evidence>
<evidence type="ECO:0000256" key="9">
    <source>
        <dbReference type="ARBA" id="ARBA00023125"/>
    </source>
</evidence>
<dbReference type="UniPathway" id="UPA00282"/>
<reference evidence="17 18" key="1">
    <citation type="journal article" date="2018" name="Proc. Natl. Acad. Sci. U.S.A.">
        <title>Draft genome sequence of Camellia sinensis var. sinensis provides insights into the evolution of the tea genome and tea quality.</title>
        <authorList>
            <person name="Wei C."/>
            <person name="Yang H."/>
            <person name="Wang S."/>
            <person name="Zhao J."/>
            <person name="Liu C."/>
            <person name="Gao L."/>
            <person name="Xia E."/>
            <person name="Lu Y."/>
            <person name="Tai Y."/>
            <person name="She G."/>
            <person name="Sun J."/>
            <person name="Cao H."/>
            <person name="Tong W."/>
            <person name="Gao Q."/>
            <person name="Li Y."/>
            <person name="Deng W."/>
            <person name="Jiang X."/>
            <person name="Wang W."/>
            <person name="Chen Q."/>
            <person name="Zhang S."/>
            <person name="Li H."/>
            <person name="Wu J."/>
            <person name="Wang P."/>
            <person name="Li P."/>
            <person name="Shi C."/>
            <person name="Zheng F."/>
            <person name="Jian J."/>
            <person name="Huang B."/>
            <person name="Shan D."/>
            <person name="Shi M."/>
            <person name="Fang C."/>
            <person name="Yue Y."/>
            <person name="Li F."/>
            <person name="Li D."/>
            <person name="Wei S."/>
            <person name="Han B."/>
            <person name="Jiang C."/>
            <person name="Yin Y."/>
            <person name="Xia T."/>
            <person name="Zhang Z."/>
            <person name="Bennetzen J.L."/>
            <person name="Zhao S."/>
            <person name="Wan X."/>
        </authorList>
    </citation>
    <scope>NUCLEOTIDE SEQUENCE [LARGE SCALE GENOMIC DNA]</scope>
    <source>
        <strain evidence="18">cv. Shuchazao</strain>
        <tissue evidence="17">Leaf</tissue>
    </source>
</reference>
<evidence type="ECO:0000256" key="7">
    <source>
        <dbReference type="ARBA" id="ARBA00022737"/>
    </source>
</evidence>
<dbReference type="EMBL" id="SDRB02010717">
    <property type="protein sequence ID" value="THG04709.1"/>
    <property type="molecule type" value="Genomic_DNA"/>
</dbReference>